<dbReference type="STRING" id="363999.A0A439D5I9"/>
<evidence type="ECO:0000256" key="4">
    <source>
        <dbReference type="ARBA" id="ARBA00022989"/>
    </source>
</evidence>
<keyword evidence="8" id="KW-1185">Reference proteome</keyword>
<dbReference type="InterPro" id="IPR001708">
    <property type="entry name" value="YidC/ALB3/OXA1/COX18"/>
</dbReference>
<evidence type="ECO:0000313" key="8">
    <source>
        <dbReference type="Proteomes" id="UP000286045"/>
    </source>
</evidence>
<sequence length="395" mass="43431">MSSFRGLSLLRATRTPPSHFPSSHHLLRPGSIISRISPPSPSPSPLHHIQHGRRSFHWQPAVSTAIEGAQALIVDLHTVTHLPWFMTIPLAAFAVGVVFRLPVSIYTQRILQRRTEVNPLLQAWNSRIQFDVANEGIPYSSHLSVVKERQDKAMKRIYRKLGLQQWRLWSGVLSFPFWLLAIDGLRRLCGGPRGFIGSLVTGSGGPSDSPAAAGVGAASSLPGTDLSTLDPAVLSIVEAAHRAAVVDPSLTYEGCLWFTDLSASDPYHILPLALSAALVRNLLPKSGGTFLDRVHIALGRRPKSKRAQLLAADEKIGLRERAYSTFRGGLFLFATLVGPLTLDLPAALHLYWLTTAMTNALFMKVLQRLMPVKGKLVERCTGNELNVIKPLRWQK</sequence>
<comment type="subcellular location">
    <subcellularLocation>
        <location evidence="1">Membrane</location>
        <topology evidence="1">Multi-pass membrane protein</topology>
    </subcellularLocation>
</comment>
<gene>
    <name evidence="7" type="ORF">EKO27_g5452</name>
</gene>
<evidence type="ECO:0000256" key="5">
    <source>
        <dbReference type="ARBA" id="ARBA00023136"/>
    </source>
</evidence>
<dbReference type="AlphaFoldDB" id="A0A439D5I9"/>
<reference evidence="7 8" key="1">
    <citation type="submission" date="2018-12" db="EMBL/GenBank/DDBJ databases">
        <title>Draft genome sequence of Xylaria grammica IHI A82.</title>
        <authorList>
            <person name="Buettner E."/>
            <person name="Kellner H."/>
        </authorList>
    </citation>
    <scope>NUCLEOTIDE SEQUENCE [LARGE SCALE GENOMIC DNA]</scope>
    <source>
        <strain evidence="7 8">IHI A82</strain>
    </source>
</reference>
<comment type="similarity">
    <text evidence="2">Belongs to the OXA1/ALB3/YidC family.</text>
</comment>
<name>A0A439D5I9_9PEZI</name>
<dbReference type="GO" id="GO:0005743">
    <property type="term" value="C:mitochondrial inner membrane"/>
    <property type="evidence" value="ECO:0007669"/>
    <property type="project" value="TreeGrafter"/>
</dbReference>
<organism evidence="7 8">
    <name type="scientific">Xylaria grammica</name>
    <dbReference type="NCBI Taxonomy" id="363999"/>
    <lineage>
        <taxon>Eukaryota</taxon>
        <taxon>Fungi</taxon>
        <taxon>Dikarya</taxon>
        <taxon>Ascomycota</taxon>
        <taxon>Pezizomycotina</taxon>
        <taxon>Sordariomycetes</taxon>
        <taxon>Xylariomycetidae</taxon>
        <taxon>Xylariales</taxon>
        <taxon>Xylariaceae</taxon>
        <taxon>Xylaria</taxon>
    </lineage>
</organism>
<dbReference type="GO" id="GO:0032977">
    <property type="term" value="F:membrane insertase activity"/>
    <property type="evidence" value="ECO:0007669"/>
    <property type="project" value="InterPro"/>
</dbReference>
<comment type="caution">
    <text evidence="7">The sequence shown here is derived from an EMBL/GenBank/DDBJ whole genome shotgun (WGS) entry which is preliminary data.</text>
</comment>
<evidence type="ECO:0000256" key="3">
    <source>
        <dbReference type="ARBA" id="ARBA00022692"/>
    </source>
</evidence>
<dbReference type="GO" id="GO:0032979">
    <property type="term" value="P:protein insertion into mitochondrial inner membrane from matrix"/>
    <property type="evidence" value="ECO:0007669"/>
    <property type="project" value="TreeGrafter"/>
</dbReference>
<keyword evidence="4 6" id="KW-1133">Transmembrane helix</keyword>
<dbReference type="Proteomes" id="UP000286045">
    <property type="component" value="Unassembled WGS sequence"/>
</dbReference>
<dbReference type="PANTHER" id="PTHR12428:SF65">
    <property type="entry name" value="CYTOCHROME C OXIDASE ASSEMBLY PROTEIN COX18, MITOCHONDRIAL"/>
    <property type="match status" value="1"/>
</dbReference>
<keyword evidence="3 6" id="KW-0812">Transmembrane</keyword>
<evidence type="ECO:0000256" key="6">
    <source>
        <dbReference type="SAM" id="Phobius"/>
    </source>
</evidence>
<dbReference type="EMBL" id="RYZI01000145">
    <property type="protein sequence ID" value="RWA09665.1"/>
    <property type="molecule type" value="Genomic_DNA"/>
</dbReference>
<keyword evidence="5 6" id="KW-0472">Membrane</keyword>
<protein>
    <submittedName>
        <fullName evidence="7">Uncharacterized protein</fullName>
    </submittedName>
</protein>
<dbReference type="GO" id="GO:0033617">
    <property type="term" value="P:mitochondrial respiratory chain complex IV assembly"/>
    <property type="evidence" value="ECO:0007669"/>
    <property type="project" value="TreeGrafter"/>
</dbReference>
<dbReference type="PANTHER" id="PTHR12428">
    <property type="entry name" value="OXA1"/>
    <property type="match status" value="1"/>
</dbReference>
<evidence type="ECO:0000256" key="1">
    <source>
        <dbReference type="ARBA" id="ARBA00004141"/>
    </source>
</evidence>
<evidence type="ECO:0000313" key="7">
    <source>
        <dbReference type="EMBL" id="RWA09665.1"/>
    </source>
</evidence>
<feature type="transmembrane region" description="Helical" evidence="6">
    <location>
        <begin position="82"/>
        <end position="103"/>
    </location>
</feature>
<evidence type="ECO:0000256" key="2">
    <source>
        <dbReference type="ARBA" id="ARBA00009877"/>
    </source>
</evidence>
<accession>A0A439D5I9</accession>
<feature type="transmembrane region" description="Helical" evidence="6">
    <location>
        <begin position="325"/>
        <end position="342"/>
    </location>
</feature>
<proteinExistence type="inferred from homology"/>